<keyword evidence="4 7" id="KW-0238">DNA-binding</keyword>
<name>A0A233V5N7_FINMA</name>
<evidence type="ECO:0000313" key="14">
    <source>
        <dbReference type="Proteomes" id="UP000215546"/>
    </source>
</evidence>
<evidence type="ECO:0000256" key="2">
    <source>
        <dbReference type="ARBA" id="ARBA00023012"/>
    </source>
</evidence>
<evidence type="ECO:0000313" key="10">
    <source>
        <dbReference type="EMBL" id="OXZ27698.1"/>
    </source>
</evidence>
<dbReference type="EMBL" id="NDYC01000019">
    <property type="protein sequence ID" value="OXZ27698.1"/>
    <property type="molecule type" value="Genomic_DNA"/>
</dbReference>
<dbReference type="InterPro" id="IPR001789">
    <property type="entry name" value="Sig_transdc_resp-reg_receiver"/>
</dbReference>
<keyword evidence="5" id="KW-0804">Transcription</keyword>
<dbReference type="SMART" id="SM00448">
    <property type="entry name" value="REC"/>
    <property type="match status" value="1"/>
</dbReference>
<dbReference type="GeneID" id="60840304"/>
<protein>
    <submittedName>
        <fullName evidence="10">DNA-binding response regulator</fullName>
    </submittedName>
</protein>
<dbReference type="GO" id="GO:0006355">
    <property type="term" value="P:regulation of DNA-templated transcription"/>
    <property type="evidence" value="ECO:0007669"/>
    <property type="project" value="InterPro"/>
</dbReference>
<dbReference type="InterPro" id="IPR011006">
    <property type="entry name" value="CheY-like_superfamily"/>
</dbReference>
<evidence type="ECO:0000259" key="8">
    <source>
        <dbReference type="PROSITE" id="PS50110"/>
    </source>
</evidence>
<reference evidence="10" key="1">
    <citation type="journal article" date="2017" name="J. Clin. Microbiol.">
        <title>Finegoldia magna Isolated from Orthopedic Joint Implant-Associated Infections.</title>
        <authorList>
            <person name="Soderquist B."/>
            <person name="Bjorklund S."/>
            <person name="Hellmark B."/>
            <person name="Jensen A."/>
            <person name="Bruggemann H."/>
        </authorList>
    </citation>
    <scope>NUCLEOTIDE SEQUENCE</scope>
    <source>
        <strain evidence="11">12T273</strain>
        <strain evidence="10">CCUG 54800</strain>
    </source>
</reference>
<dbReference type="GO" id="GO:0000156">
    <property type="term" value="F:phosphorelay response regulator activity"/>
    <property type="evidence" value="ECO:0007669"/>
    <property type="project" value="TreeGrafter"/>
</dbReference>
<keyword evidence="3" id="KW-0805">Transcription regulation</keyword>
<feature type="modified residue" description="4-aspartylphosphate" evidence="6">
    <location>
        <position position="52"/>
    </location>
</feature>
<dbReference type="Pfam" id="PF00072">
    <property type="entry name" value="Response_reg"/>
    <property type="match status" value="1"/>
</dbReference>
<evidence type="ECO:0000313" key="15">
    <source>
        <dbReference type="Proteomes" id="UP000235723"/>
    </source>
</evidence>
<evidence type="ECO:0000256" key="4">
    <source>
        <dbReference type="ARBA" id="ARBA00023125"/>
    </source>
</evidence>
<dbReference type="Pfam" id="PF00486">
    <property type="entry name" value="Trans_reg_C"/>
    <property type="match status" value="1"/>
</dbReference>
<evidence type="ECO:0000256" key="6">
    <source>
        <dbReference type="PROSITE-ProRule" id="PRU00169"/>
    </source>
</evidence>
<proteinExistence type="predicted"/>
<keyword evidence="1 6" id="KW-0597">Phosphoprotein</keyword>
<organism evidence="10 13">
    <name type="scientific">Finegoldia magna</name>
    <name type="common">Peptostreptococcus magnus</name>
    <dbReference type="NCBI Taxonomy" id="1260"/>
    <lineage>
        <taxon>Bacteria</taxon>
        <taxon>Bacillati</taxon>
        <taxon>Bacillota</taxon>
        <taxon>Tissierellia</taxon>
        <taxon>Tissierellales</taxon>
        <taxon>Peptoniphilaceae</taxon>
        <taxon>Finegoldia</taxon>
    </lineage>
</organism>
<dbReference type="PROSITE" id="PS51755">
    <property type="entry name" value="OMPR_PHOB"/>
    <property type="match status" value="1"/>
</dbReference>
<dbReference type="GO" id="GO:0005829">
    <property type="term" value="C:cytosol"/>
    <property type="evidence" value="ECO:0007669"/>
    <property type="project" value="TreeGrafter"/>
</dbReference>
<dbReference type="Proteomes" id="UP000215413">
    <property type="component" value="Unassembled WGS sequence"/>
</dbReference>
<dbReference type="Gene3D" id="1.10.10.10">
    <property type="entry name" value="Winged helix-like DNA-binding domain superfamily/Winged helix DNA-binding domain"/>
    <property type="match status" value="1"/>
</dbReference>
<evidence type="ECO:0000313" key="11">
    <source>
        <dbReference type="EMBL" id="OXZ31992.1"/>
    </source>
</evidence>
<dbReference type="PROSITE" id="PS50110">
    <property type="entry name" value="RESPONSE_REGULATORY"/>
    <property type="match status" value="1"/>
</dbReference>
<evidence type="ECO:0000313" key="13">
    <source>
        <dbReference type="Proteomes" id="UP000215413"/>
    </source>
</evidence>
<dbReference type="Gene3D" id="3.40.50.2300">
    <property type="match status" value="1"/>
</dbReference>
<feature type="domain" description="Response regulatory" evidence="8">
    <location>
        <begin position="3"/>
        <end position="116"/>
    </location>
</feature>
<evidence type="ECO:0000259" key="9">
    <source>
        <dbReference type="PROSITE" id="PS51755"/>
    </source>
</evidence>
<feature type="DNA-binding region" description="OmpR/PhoB-type" evidence="7">
    <location>
        <begin position="129"/>
        <end position="228"/>
    </location>
</feature>
<dbReference type="EMBL" id="PNHD01000003">
    <property type="protein sequence ID" value="PMC60414.1"/>
    <property type="molecule type" value="Genomic_DNA"/>
</dbReference>
<comment type="caution">
    <text evidence="10">The sequence shown here is derived from an EMBL/GenBank/DDBJ whole genome shotgun (WGS) entry which is preliminary data.</text>
</comment>
<reference evidence="12 15" key="3">
    <citation type="submission" date="2017-09" db="EMBL/GenBank/DDBJ databases">
        <title>Bacterial strain isolated from the female urinary microbiota.</title>
        <authorList>
            <person name="Thomas-White K."/>
            <person name="Kumar N."/>
            <person name="Forster S."/>
            <person name="Putonti C."/>
            <person name="Lawley T."/>
            <person name="Wolfe A.J."/>
        </authorList>
    </citation>
    <scope>NUCLEOTIDE SEQUENCE [LARGE SCALE GENOMIC DNA]</scope>
    <source>
        <strain evidence="12 15">UMB0115</strain>
    </source>
</reference>
<dbReference type="GO" id="GO:0032993">
    <property type="term" value="C:protein-DNA complex"/>
    <property type="evidence" value="ECO:0007669"/>
    <property type="project" value="TreeGrafter"/>
</dbReference>
<evidence type="ECO:0000256" key="5">
    <source>
        <dbReference type="ARBA" id="ARBA00023163"/>
    </source>
</evidence>
<reference evidence="13 14" key="2">
    <citation type="submission" date="2017-04" db="EMBL/GenBank/DDBJ databases">
        <title>Finegoldia magna isolated from orthopedic joint implant-associated infections.</title>
        <authorList>
            <person name="Bjorklund S."/>
            <person name="Bruggemann H."/>
            <person name="Jensen A."/>
            <person name="Hellmark B."/>
            <person name="Soderquist B."/>
        </authorList>
    </citation>
    <scope>NUCLEOTIDE SEQUENCE [LARGE SCALE GENOMIC DNA]</scope>
    <source>
        <strain evidence="14">12T273</strain>
        <strain evidence="13">CCUG 54800</strain>
    </source>
</reference>
<dbReference type="InterPro" id="IPR001867">
    <property type="entry name" value="OmpR/PhoB-type_DNA-bd"/>
</dbReference>
<dbReference type="SUPFAM" id="SSF52172">
    <property type="entry name" value="CheY-like"/>
    <property type="match status" value="1"/>
</dbReference>
<dbReference type="InterPro" id="IPR036388">
    <property type="entry name" value="WH-like_DNA-bd_sf"/>
</dbReference>
<evidence type="ECO:0000256" key="1">
    <source>
        <dbReference type="ARBA" id="ARBA00022553"/>
    </source>
</evidence>
<dbReference type="FunFam" id="1.10.10.10:FF:000018">
    <property type="entry name" value="DNA-binding response regulator ResD"/>
    <property type="match status" value="1"/>
</dbReference>
<dbReference type="EMBL" id="NDYE01000013">
    <property type="protein sequence ID" value="OXZ31992.1"/>
    <property type="molecule type" value="Genomic_DNA"/>
</dbReference>
<dbReference type="SMART" id="SM00862">
    <property type="entry name" value="Trans_reg_C"/>
    <property type="match status" value="1"/>
</dbReference>
<dbReference type="Gene3D" id="6.10.250.690">
    <property type="match status" value="1"/>
</dbReference>
<dbReference type="PANTHER" id="PTHR48111">
    <property type="entry name" value="REGULATOR OF RPOS"/>
    <property type="match status" value="1"/>
</dbReference>
<dbReference type="GO" id="GO:0000976">
    <property type="term" value="F:transcription cis-regulatory region binding"/>
    <property type="evidence" value="ECO:0007669"/>
    <property type="project" value="TreeGrafter"/>
</dbReference>
<dbReference type="Proteomes" id="UP000235723">
    <property type="component" value="Unassembled WGS sequence"/>
</dbReference>
<keyword evidence="2" id="KW-0902">Two-component regulatory system</keyword>
<evidence type="ECO:0000256" key="3">
    <source>
        <dbReference type="ARBA" id="ARBA00023015"/>
    </source>
</evidence>
<dbReference type="Proteomes" id="UP000215546">
    <property type="component" value="Unassembled WGS sequence"/>
</dbReference>
<evidence type="ECO:0000256" key="7">
    <source>
        <dbReference type="PROSITE-ProRule" id="PRU01091"/>
    </source>
</evidence>
<sequence length="229" mass="26213">MYNIMVVDDEKDIVKAIEIYLKTDNYNVLKAYNGYDALELMEKNKIDLFLVDIMMEGMDGLELTQKIREVSNAPIIILSAKSELNDKVMGLNLGADDYITKPFDAVELLARIKSCLRRLELSKDNSLNGNVFSAGRLTINDDKKEVLIDGEEIKLTPYEYGIILLLLKNKGIVFTSEEIYENVWEAPPYDVKKIVSVHISRLREKVEINPRRPDLIKSVYGMGYKIEDI</sequence>
<gene>
    <name evidence="10" type="ORF">B9N49_05045</name>
    <name evidence="11" type="ORF">B9N55_06375</name>
    <name evidence="12" type="ORF">CJ208_03130</name>
</gene>
<dbReference type="PANTHER" id="PTHR48111:SF2">
    <property type="entry name" value="RESPONSE REGULATOR SAER"/>
    <property type="match status" value="1"/>
</dbReference>
<dbReference type="InterPro" id="IPR039420">
    <property type="entry name" value="WalR-like"/>
</dbReference>
<accession>A0A233V5N7</accession>
<dbReference type="CDD" id="cd00383">
    <property type="entry name" value="trans_reg_C"/>
    <property type="match status" value="1"/>
</dbReference>
<dbReference type="RefSeq" id="WP_002836609.1">
    <property type="nucleotide sequence ID" value="NZ_AP031486.1"/>
</dbReference>
<evidence type="ECO:0000313" key="12">
    <source>
        <dbReference type="EMBL" id="PMC60414.1"/>
    </source>
</evidence>
<feature type="domain" description="OmpR/PhoB-type" evidence="9">
    <location>
        <begin position="129"/>
        <end position="228"/>
    </location>
</feature>
<dbReference type="AlphaFoldDB" id="A0A233V5N7"/>